<evidence type="ECO:0000313" key="2">
    <source>
        <dbReference type="EMBL" id="GMR39222.1"/>
    </source>
</evidence>
<reference evidence="3" key="1">
    <citation type="submission" date="2022-10" db="EMBL/GenBank/DDBJ databases">
        <title>Genome assembly of Pristionchus species.</title>
        <authorList>
            <person name="Yoshida K."/>
            <person name="Sommer R.J."/>
        </authorList>
    </citation>
    <scope>NUCLEOTIDE SEQUENCE [LARGE SCALE GENOMIC DNA]</scope>
    <source>
        <strain evidence="3">RS5460</strain>
    </source>
</reference>
<protein>
    <submittedName>
        <fullName evidence="2">Uncharacterized protein</fullName>
    </submittedName>
</protein>
<feature type="transmembrane region" description="Helical" evidence="1">
    <location>
        <begin position="122"/>
        <end position="143"/>
    </location>
</feature>
<evidence type="ECO:0000313" key="3">
    <source>
        <dbReference type="Proteomes" id="UP001328107"/>
    </source>
</evidence>
<evidence type="ECO:0000256" key="1">
    <source>
        <dbReference type="SAM" id="Phobius"/>
    </source>
</evidence>
<comment type="caution">
    <text evidence="2">The sequence shown here is derived from an EMBL/GenBank/DDBJ whole genome shotgun (WGS) entry which is preliminary data.</text>
</comment>
<keyword evidence="1" id="KW-0472">Membrane</keyword>
<dbReference type="Proteomes" id="UP001328107">
    <property type="component" value="Unassembled WGS sequence"/>
</dbReference>
<keyword evidence="3" id="KW-1185">Reference proteome</keyword>
<sequence>MINSLFRFLRFRAILLSMKLSSSSRRYFEICSSSLSFSTRSTLAVSSSNCFLVALKSLPVRSPISRITFSILFSISLFSCDSVCLIGDINKFLMNSICVVSPSRISSFLNCKCDARVCSSEFSLYSLIVIIVILIVILIVIILRTMYVRQYCNLIFKYCSFDSQCHREIK</sequence>
<keyword evidence="1" id="KW-0812">Transmembrane</keyword>
<gene>
    <name evidence="2" type="ORF">PMAYCL1PPCAC_09417</name>
</gene>
<name>A0AAN4ZJF9_9BILA</name>
<keyword evidence="1" id="KW-1133">Transmembrane helix</keyword>
<dbReference type="EMBL" id="BTRK01000002">
    <property type="protein sequence ID" value="GMR39222.1"/>
    <property type="molecule type" value="Genomic_DNA"/>
</dbReference>
<accession>A0AAN4ZJF9</accession>
<dbReference type="AlphaFoldDB" id="A0AAN4ZJF9"/>
<organism evidence="2 3">
    <name type="scientific">Pristionchus mayeri</name>
    <dbReference type="NCBI Taxonomy" id="1317129"/>
    <lineage>
        <taxon>Eukaryota</taxon>
        <taxon>Metazoa</taxon>
        <taxon>Ecdysozoa</taxon>
        <taxon>Nematoda</taxon>
        <taxon>Chromadorea</taxon>
        <taxon>Rhabditida</taxon>
        <taxon>Rhabditina</taxon>
        <taxon>Diplogasteromorpha</taxon>
        <taxon>Diplogasteroidea</taxon>
        <taxon>Neodiplogasteridae</taxon>
        <taxon>Pristionchus</taxon>
    </lineage>
</organism>
<proteinExistence type="predicted"/>